<feature type="domain" description="Cryptochrome/DNA photolyase FAD-binding" evidence="4">
    <location>
        <begin position="74"/>
        <end position="220"/>
    </location>
</feature>
<dbReference type="GO" id="GO:0005737">
    <property type="term" value="C:cytoplasm"/>
    <property type="evidence" value="ECO:0007669"/>
    <property type="project" value="TreeGrafter"/>
</dbReference>
<gene>
    <name evidence="5" type="ORF">I5907_11295</name>
</gene>
<organism evidence="5 6">
    <name type="scientific">Panacibacter microcysteis</name>
    <dbReference type="NCBI Taxonomy" id="2793269"/>
    <lineage>
        <taxon>Bacteria</taxon>
        <taxon>Pseudomonadati</taxon>
        <taxon>Bacteroidota</taxon>
        <taxon>Chitinophagia</taxon>
        <taxon>Chitinophagales</taxon>
        <taxon>Chitinophagaceae</taxon>
        <taxon>Panacibacter</taxon>
    </lineage>
</organism>
<dbReference type="InterPro" id="IPR005101">
    <property type="entry name" value="Cryptochr/Photolyase_FAD-bd"/>
</dbReference>
<evidence type="ECO:0000256" key="1">
    <source>
        <dbReference type="ARBA" id="ARBA00022630"/>
    </source>
</evidence>
<sequence>MKNYTQHYTFPTSYDAILEQLDGIKPALYARTRNFVDGSVTYLSPYISRGVISCRQVLNHVLKKDHKPWQIEKFIQELAWREYFQRTWQQLGDGIWDDIKRPQPDVVHHRMVDAVAAASTSINAIDEHIQLLFDKGYMHNHVRMYVASITCNIAKAHWLVPSKWLYYHLLDGDIASNTCSWQWVAGAFATKKYYCNQDNVNRYTYSEQKDTFLDKEYPALVNMPVPPQLEASSELTLHTPLPQTALPAIDISKPTFIYNNYNLDPQWHSHEDGNRILLLEPSHFEKYPVSKQVIDFILALGKNILGLQVYTGEMSAIAKLYPNSETANEQIVSKENPVYSHYTGKREERDWMFPEVVKPYSSFFAFWKKCAPYLKEYTGNQ</sequence>
<keyword evidence="6" id="KW-1185">Reference proteome</keyword>
<evidence type="ECO:0000256" key="3">
    <source>
        <dbReference type="PIRSR" id="PIRSR602081-1"/>
    </source>
</evidence>
<comment type="cofactor">
    <cofactor evidence="3">
        <name>FAD</name>
        <dbReference type="ChEBI" id="CHEBI:57692"/>
    </cofactor>
    <text evidence="3">Binds 1 FAD per subunit.</text>
</comment>
<feature type="binding site" evidence="3">
    <location>
        <position position="74"/>
    </location>
    <ligand>
        <name>FAD</name>
        <dbReference type="ChEBI" id="CHEBI:57692"/>
    </ligand>
</feature>
<dbReference type="GO" id="GO:0003904">
    <property type="term" value="F:deoxyribodipyrimidine photo-lyase activity"/>
    <property type="evidence" value="ECO:0007669"/>
    <property type="project" value="TreeGrafter"/>
</dbReference>
<evidence type="ECO:0000313" key="5">
    <source>
        <dbReference type="EMBL" id="MBG9376825.1"/>
    </source>
</evidence>
<dbReference type="AlphaFoldDB" id="A0A931GVU7"/>
<evidence type="ECO:0000256" key="2">
    <source>
        <dbReference type="ARBA" id="ARBA00022827"/>
    </source>
</evidence>
<feature type="binding site" evidence="3">
    <location>
        <begin position="171"/>
        <end position="173"/>
    </location>
    <ligand>
        <name>FAD</name>
        <dbReference type="ChEBI" id="CHEBI:57692"/>
    </ligand>
</feature>
<keyword evidence="1 3" id="KW-0285">Flavoprotein</keyword>
<name>A0A931GVU7_9BACT</name>
<dbReference type="Gene3D" id="1.10.579.10">
    <property type="entry name" value="DNA Cyclobutane Dipyrimidine Photolyase, subunit A, domain 3"/>
    <property type="match status" value="1"/>
</dbReference>
<dbReference type="SUPFAM" id="SSF48173">
    <property type="entry name" value="Cryptochrome/photolyase FAD-binding domain"/>
    <property type="match status" value="1"/>
</dbReference>
<feature type="binding site" evidence="3">
    <location>
        <position position="29"/>
    </location>
    <ligand>
        <name>FAD</name>
        <dbReference type="ChEBI" id="CHEBI:57692"/>
    </ligand>
</feature>
<dbReference type="InterPro" id="IPR002081">
    <property type="entry name" value="Cryptochrome/DNA_photolyase_1"/>
</dbReference>
<dbReference type="GO" id="GO:0003677">
    <property type="term" value="F:DNA binding"/>
    <property type="evidence" value="ECO:0007669"/>
    <property type="project" value="TreeGrafter"/>
</dbReference>
<dbReference type="GO" id="GO:0071949">
    <property type="term" value="F:FAD binding"/>
    <property type="evidence" value="ECO:0007669"/>
    <property type="project" value="TreeGrafter"/>
</dbReference>
<dbReference type="EMBL" id="JADWYR010000001">
    <property type="protein sequence ID" value="MBG9376825.1"/>
    <property type="molecule type" value="Genomic_DNA"/>
</dbReference>
<dbReference type="RefSeq" id="WP_196990818.1">
    <property type="nucleotide sequence ID" value="NZ_JADWYR010000001.1"/>
</dbReference>
<dbReference type="Pfam" id="PF03441">
    <property type="entry name" value="FAD_binding_7"/>
    <property type="match status" value="1"/>
</dbReference>
<dbReference type="GO" id="GO:0043153">
    <property type="term" value="P:entrainment of circadian clock by photoperiod"/>
    <property type="evidence" value="ECO:0007669"/>
    <property type="project" value="TreeGrafter"/>
</dbReference>
<feature type="binding site" evidence="3">
    <location>
        <begin position="77"/>
        <end position="84"/>
    </location>
    <ligand>
        <name>FAD</name>
        <dbReference type="ChEBI" id="CHEBI:57692"/>
    </ligand>
</feature>
<dbReference type="InterPro" id="IPR036134">
    <property type="entry name" value="Crypto/Photolyase_FAD-like_sf"/>
</dbReference>
<comment type="caution">
    <text evidence="5">The sequence shown here is derived from an EMBL/GenBank/DDBJ whole genome shotgun (WGS) entry which is preliminary data.</text>
</comment>
<dbReference type="PANTHER" id="PTHR11455:SF18">
    <property type="entry name" value="SI:CH1073-390K14.1"/>
    <property type="match status" value="1"/>
</dbReference>
<dbReference type="PANTHER" id="PTHR11455">
    <property type="entry name" value="CRYPTOCHROME"/>
    <property type="match status" value="1"/>
</dbReference>
<dbReference type="Proteomes" id="UP000628448">
    <property type="component" value="Unassembled WGS sequence"/>
</dbReference>
<accession>A0A931GVU7</accession>
<dbReference type="GO" id="GO:0032922">
    <property type="term" value="P:circadian regulation of gene expression"/>
    <property type="evidence" value="ECO:0007669"/>
    <property type="project" value="TreeGrafter"/>
</dbReference>
<keyword evidence="2 3" id="KW-0274">FAD</keyword>
<protein>
    <submittedName>
        <fullName evidence="5">Deoxyribodipyrimidine photolyase</fullName>
    </submittedName>
</protein>
<dbReference type="Gene3D" id="1.25.40.80">
    <property type="match status" value="1"/>
</dbReference>
<proteinExistence type="predicted"/>
<evidence type="ECO:0000313" key="6">
    <source>
        <dbReference type="Proteomes" id="UP000628448"/>
    </source>
</evidence>
<evidence type="ECO:0000259" key="4">
    <source>
        <dbReference type="Pfam" id="PF03441"/>
    </source>
</evidence>
<reference evidence="5" key="1">
    <citation type="submission" date="2020-11" db="EMBL/GenBank/DDBJ databases">
        <title>Bacterial whole genome sequence for Panacibacter sp. DH6.</title>
        <authorList>
            <person name="Le V."/>
            <person name="Ko S."/>
            <person name="Ahn C.-Y."/>
            <person name="Oh H.-M."/>
        </authorList>
    </citation>
    <scope>NUCLEOTIDE SEQUENCE</scope>
    <source>
        <strain evidence="5">DH6</strain>
    </source>
</reference>